<sequence>MRLTNAVSHSWTLLLAFPHLLSVIRSKEAVAFVNHIIVTLNPQESHSLEHFKIHLKELDISCTILQDYTKILPDVLYGVSMRVKSPADIAKLEASYHVVNVHKVKKILAARPTERRTLPSTLNLTSQAYPPHMQTGVTRLHELGHLGAGVKIAILDSVVDCHHPALGGGFGPGFKIAFGHDFVGDKYDGTNEPKADDNPCGACSAHGTHVTGIIGASNVGQGFSGVAPHATLGVYRVFGCNDQSATGDDIVVAALLRAQKDGANVISASIAGSGGWSRGSILEDTVNNLVEKKGATIIFAAGNSGEEGLFFGPSPGDAKHAISTGSVESTGIISATLMTSTGRELPYYTAEPFSDFSGKFPVYRTGNSTDIMTDACEPLPSTTPNLTNYVVLIRRGLTMQRQKVPIRYCFILLVKRFLSCQNSNSERTYGEYIFQQSKKDPTGFTVRFPTDQVKFLPGPGGGFMSNFSAYGPNFDLVNLHPDVSGVGGQVVSTFPRINGSYSSDSGTSMAAPQLAGIAALVQAARGKEVHGSAMRRRLVSTAQPVPNFSNTSSLQTVVQQGGGLVNAYCAVLSNTSVSASVITFNDTPRFNGTQTFRVTNHGPIPVHYVLSHHPASTAYTFAHACFPSILATSNCMKKANQECESHNIPYYGVVGSISHQKIIDHGPALNTTHKYHLPHLQFPAKDKKKTKIEKSGVILWNKTQHEELQIQHRANFGSPNIRLYVVKHVEHHTQAHQTKKSHSKKVSTKSIKNKEKKKQDRKPKHPSHEHKTSPHKKAKFAKKCSMGKKKYPHKSCHGVLILGEVPGVECTACYRSSVKRTWLDTWNGTISLGKGKPLKHVPHGEYRILIEALHSNSDPKDPESYDSWYSPVIVIHT</sequence>
<evidence type="ECO:0000256" key="7">
    <source>
        <dbReference type="SAM" id="MobiDB-lite"/>
    </source>
</evidence>
<feature type="active site" description="Charge relay system" evidence="5 6">
    <location>
        <position position="206"/>
    </location>
</feature>
<dbReference type="InParanoid" id="F4RTG6"/>
<dbReference type="PROSITE" id="PS00137">
    <property type="entry name" value="SUBTILASE_HIS"/>
    <property type="match status" value="1"/>
</dbReference>
<accession>F4RTG6</accession>
<dbReference type="eggNOG" id="KOG4266">
    <property type="taxonomic scope" value="Eukaryota"/>
</dbReference>
<dbReference type="InterPro" id="IPR000209">
    <property type="entry name" value="Peptidase_S8/S53_dom"/>
</dbReference>
<keyword evidence="8" id="KW-0732">Signal</keyword>
<feature type="active site" description="Charge relay system" evidence="5 6">
    <location>
        <position position="156"/>
    </location>
</feature>
<dbReference type="InterPro" id="IPR022398">
    <property type="entry name" value="Peptidase_S8_His-AS"/>
</dbReference>
<name>F4RTG6_MELLP</name>
<dbReference type="Proteomes" id="UP000001072">
    <property type="component" value="Unassembled WGS sequence"/>
</dbReference>
<evidence type="ECO:0000259" key="9">
    <source>
        <dbReference type="Pfam" id="PF00082"/>
    </source>
</evidence>
<dbReference type="SUPFAM" id="SSF52743">
    <property type="entry name" value="Subtilisin-like"/>
    <property type="match status" value="1"/>
</dbReference>
<dbReference type="RefSeq" id="XP_007412381.1">
    <property type="nucleotide sequence ID" value="XM_007412319.1"/>
</dbReference>
<dbReference type="AlphaFoldDB" id="F4RTG6"/>
<feature type="compositionally biased region" description="Basic residues" evidence="7">
    <location>
        <begin position="754"/>
        <end position="781"/>
    </location>
</feature>
<feature type="chain" id="PRO_5003321776" evidence="8">
    <location>
        <begin position="27"/>
        <end position="877"/>
    </location>
</feature>
<dbReference type="PANTHER" id="PTHR43806:SF66">
    <property type="entry name" value="SERIN ENDOPEPTIDASE"/>
    <property type="match status" value="1"/>
</dbReference>
<evidence type="ECO:0000256" key="5">
    <source>
        <dbReference type="PIRSR" id="PIRSR615500-1"/>
    </source>
</evidence>
<evidence type="ECO:0000256" key="1">
    <source>
        <dbReference type="ARBA" id="ARBA00011073"/>
    </source>
</evidence>
<dbReference type="HOGENOM" id="CLU_003559_1_2_1"/>
<dbReference type="CDD" id="cd07489">
    <property type="entry name" value="Peptidases_S8_5"/>
    <property type="match status" value="1"/>
</dbReference>
<evidence type="ECO:0000256" key="2">
    <source>
        <dbReference type="ARBA" id="ARBA00022670"/>
    </source>
</evidence>
<evidence type="ECO:0000256" key="3">
    <source>
        <dbReference type="ARBA" id="ARBA00022801"/>
    </source>
</evidence>
<dbReference type="InterPro" id="IPR036852">
    <property type="entry name" value="Peptidase_S8/S53_dom_sf"/>
</dbReference>
<dbReference type="InterPro" id="IPR050131">
    <property type="entry name" value="Peptidase_S8_subtilisin-like"/>
</dbReference>
<keyword evidence="2 6" id="KW-0645">Protease</keyword>
<evidence type="ECO:0000313" key="11">
    <source>
        <dbReference type="Proteomes" id="UP000001072"/>
    </source>
</evidence>
<dbReference type="InterPro" id="IPR034187">
    <property type="entry name" value="Peptidases_S8_5"/>
</dbReference>
<evidence type="ECO:0000256" key="8">
    <source>
        <dbReference type="SAM" id="SignalP"/>
    </source>
</evidence>
<dbReference type="GO" id="GO:0005615">
    <property type="term" value="C:extracellular space"/>
    <property type="evidence" value="ECO:0007669"/>
    <property type="project" value="TreeGrafter"/>
</dbReference>
<dbReference type="GO" id="GO:0004252">
    <property type="term" value="F:serine-type endopeptidase activity"/>
    <property type="evidence" value="ECO:0007669"/>
    <property type="project" value="UniProtKB-UniRule"/>
</dbReference>
<keyword evidence="3 6" id="KW-0378">Hydrolase</keyword>
<keyword evidence="11" id="KW-1185">Reference proteome</keyword>
<dbReference type="PRINTS" id="PR00723">
    <property type="entry name" value="SUBTILISIN"/>
</dbReference>
<dbReference type="VEuPathDB" id="FungiDB:MELLADRAFT_89463"/>
<proteinExistence type="inferred from homology"/>
<dbReference type="Gene3D" id="3.50.30.30">
    <property type="match status" value="1"/>
</dbReference>
<dbReference type="Pfam" id="PF00082">
    <property type="entry name" value="Peptidase_S8"/>
    <property type="match status" value="1"/>
</dbReference>
<dbReference type="PANTHER" id="PTHR43806">
    <property type="entry name" value="PEPTIDASE S8"/>
    <property type="match status" value="1"/>
</dbReference>
<evidence type="ECO:0000256" key="4">
    <source>
        <dbReference type="ARBA" id="ARBA00022825"/>
    </source>
</evidence>
<feature type="region of interest" description="Disordered" evidence="7">
    <location>
        <begin position="731"/>
        <end position="781"/>
    </location>
</feature>
<reference evidence="11" key="1">
    <citation type="journal article" date="2011" name="Proc. Natl. Acad. Sci. U.S.A.">
        <title>Obligate biotrophy features unraveled by the genomic analysis of rust fungi.</title>
        <authorList>
            <person name="Duplessis S."/>
            <person name="Cuomo C.A."/>
            <person name="Lin Y.-C."/>
            <person name="Aerts A."/>
            <person name="Tisserant E."/>
            <person name="Veneault-Fourrey C."/>
            <person name="Joly D.L."/>
            <person name="Hacquard S."/>
            <person name="Amselem J."/>
            <person name="Cantarel B.L."/>
            <person name="Chiu R."/>
            <person name="Coutinho P.M."/>
            <person name="Feau N."/>
            <person name="Field M."/>
            <person name="Frey P."/>
            <person name="Gelhaye E."/>
            <person name="Goldberg J."/>
            <person name="Grabherr M.G."/>
            <person name="Kodira C.D."/>
            <person name="Kohler A."/>
            <person name="Kuees U."/>
            <person name="Lindquist E.A."/>
            <person name="Lucas S.M."/>
            <person name="Mago R."/>
            <person name="Mauceli E."/>
            <person name="Morin E."/>
            <person name="Murat C."/>
            <person name="Pangilinan J.L."/>
            <person name="Park R."/>
            <person name="Pearson M."/>
            <person name="Quesneville H."/>
            <person name="Rouhier N."/>
            <person name="Sakthikumar S."/>
            <person name="Salamov A.A."/>
            <person name="Schmutz J."/>
            <person name="Selles B."/>
            <person name="Shapiro H."/>
            <person name="Tanguay P."/>
            <person name="Tuskan G.A."/>
            <person name="Henrissat B."/>
            <person name="Van de Peer Y."/>
            <person name="Rouze P."/>
            <person name="Ellis J.G."/>
            <person name="Dodds P.N."/>
            <person name="Schein J.E."/>
            <person name="Zhong S."/>
            <person name="Hamelin R.C."/>
            <person name="Grigoriev I.V."/>
            <person name="Szabo L.J."/>
            <person name="Martin F."/>
        </authorList>
    </citation>
    <scope>NUCLEOTIDE SEQUENCE [LARGE SCALE GENOMIC DNA]</scope>
    <source>
        <strain evidence="11">98AG31 / pathotype 3-4-7</strain>
    </source>
</reference>
<feature type="domain" description="Peptidase S8/S53" evidence="9">
    <location>
        <begin position="147"/>
        <end position="545"/>
    </location>
</feature>
<protein>
    <submittedName>
        <fullName evidence="10">Subtilisin protease</fullName>
    </submittedName>
</protein>
<gene>
    <name evidence="10" type="ORF">MELLADRAFT_89463</name>
</gene>
<evidence type="ECO:0000256" key="6">
    <source>
        <dbReference type="PROSITE-ProRule" id="PRU01240"/>
    </source>
</evidence>
<evidence type="ECO:0000313" key="10">
    <source>
        <dbReference type="EMBL" id="EGG04252.1"/>
    </source>
</evidence>
<dbReference type="EMBL" id="GL883119">
    <property type="protein sequence ID" value="EGG04252.1"/>
    <property type="molecule type" value="Genomic_DNA"/>
</dbReference>
<dbReference type="KEGG" id="mlr:MELLADRAFT_89463"/>
<dbReference type="GO" id="GO:0006508">
    <property type="term" value="P:proteolysis"/>
    <property type="evidence" value="ECO:0007669"/>
    <property type="project" value="UniProtKB-KW"/>
</dbReference>
<feature type="signal peptide" evidence="8">
    <location>
        <begin position="1"/>
        <end position="26"/>
    </location>
</feature>
<dbReference type="PROSITE" id="PS51892">
    <property type="entry name" value="SUBTILASE"/>
    <property type="match status" value="1"/>
</dbReference>
<dbReference type="InterPro" id="IPR015500">
    <property type="entry name" value="Peptidase_S8_subtilisin-rel"/>
</dbReference>
<dbReference type="Gene3D" id="3.40.50.200">
    <property type="entry name" value="Peptidase S8/S53 domain"/>
    <property type="match status" value="2"/>
</dbReference>
<dbReference type="OrthoDB" id="206201at2759"/>
<feature type="active site" description="Charge relay system" evidence="5 6">
    <location>
        <position position="508"/>
    </location>
</feature>
<comment type="similarity">
    <text evidence="1 6">Belongs to the peptidase S8 family.</text>
</comment>
<dbReference type="GeneID" id="18935202"/>
<feature type="compositionally biased region" description="Basic residues" evidence="7">
    <location>
        <begin position="737"/>
        <end position="747"/>
    </location>
</feature>
<organism evidence="11">
    <name type="scientific">Melampsora larici-populina (strain 98AG31 / pathotype 3-4-7)</name>
    <name type="common">Poplar leaf rust fungus</name>
    <dbReference type="NCBI Taxonomy" id="747676"/>
    <lineage>
        <taxon>Eukaryota</taxon>
        <taxon>Fungi</taxon>
        <taxon>Dikarya</taxon>
        <taxon>Basidiomycota</taxon>
        <taxon>Pucciniomycotina</taxon>
        <taxon>Pucciniomycetes</taxon>
        <taxon>Pucciniales</taxon>
        <taxon>Melampsoraceae</taxon>
        <taxon>Melampsora</taxon>
    </lineage>
</organism>
<keyword evidence="4 6" id="KW-0720">Serine protease</keyword>